<dbReference type="Proteomes" id="UP000315226">
    <property type="component" value="Unassembled WGS sequence"/>
</dbReference>
<sequence length="161" mass="17350">MEADLMHHVLEKLPMYSDEEPMGGFVRGRALSRTENAVHVASPYGIVEVPLAIVTHCASRPSDPTLVTLQLSDPAAVRIVFPVRVPGYPETLSRDGQLARVRLPGSKGWFLPSSLLSHGSTMTESDGVDTATVCGEVGEDATDDHTHRPSTHDDPPPGMGW</sequence>
<feature type="compositionally biased region" description="Basic and acidic residues" evidence="1">
    <location>
        <begin position="143"/>
        <end position="155"/>
    </location>
</feature>
<comment type="caution">
    <text evidence="2">The sequence shown here is derived from an EMBL/GenBank/DDBJ whole genome shotgun (WGS) entry which is preliminary data.</text>
</comment>
<name>A0A4Y3RIK1_9ACTN</name>
<protein>
    <submittedName>
        <fullName evidence="2">Uncharacterized protein</fullName>
    </submittedName>
</protein>
<dbReference type="AlphaFoldDB" id="A0A4Y3RIK1"/>
<reference evidence="2 3" key="1">
    <citation type="submission" date="2019-06" db="EMBL/GenBank/DDBJ databases">
        <title>Whole genome shotgun sequence of Streptomyces gardneri NBRC 12865.</title>
        <authorList>
            <person name="Hosoyama A."/>
            <person name="Uohara A."/>
            <person name="Ohji S."/>
            <person name="Ichikawa N."/>
        </authorList>
    </citation>
    <scope>NUCLEOTIDE SEQUENCE [LARGE SCALE GENOMIC DNA]</scope>
    <source>
        <strain evidence="2 3">NBRC 12865</strain>
    </source>
</reference>
<evidence type="ECO:0000313" key="2">
    <source>
        <dbReference type="EMBL" id="GEB55670.1"/>
    </source>
</evidence>
<feature type="region of interest" description="Disordered" evidence="1">
    <location>
        <begin position="139"/>
        <end position="161"/>
    </location>
</feature>
<evidence type="ECO:0000256" key="1">
    <source>
        <dbReference type="SAM" id="MobiDB-lite"/>
    </source>
</evidence>
<proteinExistence type="predicted"/>
<accession>A0A4Y3RIK1</accession>
<keyword evidence="3" id="KW-1185">Reference proteome</keyword>
<gene>
    <name evidence="2" type="ORF">SGA01_12750</name>
</gene>
<evidence type="ECO:0000313" key="3">
    <source>
        <dbReference type="Proteomes" id="UP000315226"/>
    </source>
</evidence>
<organism evidence="2 3">
    <name type="scientific">Streptomyces gardneri</name>
    <dbReference type="NCBI Taxonomy" id="66892"/>
    <lineage>
        <taxon>Bacteria</taxon>
        <taxon>Bacillati</taxon>
        <taxon>Actinomycetota</taxon>
        <taxon>Actinomycetes</taxon>
        <taxon>Kitasatosporales</taxon>
        <taxon>Streptomycetaceae</taxon>
        <taxon>Streptomyces</taxon>
    </lineage>
</organism>
<dbReference type="EMBL" id="BJMN01000007">
    <property type="protein sequence ID" value="GEB55670.1"/>
    <property type="molecule type" value="Genomic_DNA"/>
</dbReference>
<dbReference type="RefSeq" id="WP_141294122.1">
    <property type="nucleotide sequence ID" value="NZ_BJMN01000007.1"/>
</dbReference>